<dbReference type="EMBL" id="BX284601">
    <property type="protein sequence ID" value="CAB01703.2"/>
    <property type="molecule type" value="Genomic_DNA"/>
</dbReference>
<dbReference type="Proteomes" id="UP000001940">
    <property type="component" value="Chromosome I"/>
</dbReference>
<dbReference type="IntAct" id="Q93596">
    <property type="interactions" value="1"/>
</dbReference>
<dbReference type="WormBase" id="F26A3.5">
    <property type="protein sequence ID" value="CE49990"/>
    <property type="gene ID" value="WBGene00009143"/>
</dbReference>
<feature type="region of interest" description="Disordered" evidence="1">
    <location>
        <begin position="71"/>
        <end position="122"/>
    </location>
</feature>
<dbReference type="AlphaFoldDB" id="Q93596"/>
<sequence>MSYFEHFSAARTFSSSATMSRDRPNKIKLPHRPGYTTYLQTGDLTSTDGEEGVYSLKLITGYTREEPEILDDVLDPSGGSSSSQRSNDPLLPASTNHPEIFDDVLDPSGGSSSSQRSNDPLLPASTFKLSCVDCKKQYNVSKSMKSQARKRKIRQDMEAEDDMLDGTGLHRMALVNVNTTMPQEAKALEELSKKLVISATLTGYDSVPINTPSKSPQVLYFQVKTHAEFDLVQEKMDKNFISQLEIESLVKSNEPFLFPYGRRRHVFTSILLATYLSLCSDEANNIDDWKDLLRNNAIIKKAVEHSDTMQKMKKYLSVDGRTMLNFYKETL</sequence>
<reference evidence="2 3" key="1">
    <citation type="journal article" date="1998" name="Science">
        <title>Genome sequence of the nematode C. elegans: a platform for investigating biology.</title>
        <authorList>
            <consortium name="The C. elegans sequencing consortium"/>
            <person name="Sulson J.E."/>
            <person name="Waterston R."/>
        </authorList>
    </citation>
    <scope>NUCLEOTIDE SEQUENCE [LARGE SCALE GENOMIC DNA]</scope>
    <source>
        <strain evidence="2 3">Bristol N2</strain>
    </source>
</reference>
<evidence type="ECO:0007829" key="5">
    <source>
        <dbReference type="PeptideAtlas" id="Q93596"/>
    </source>
</evidence>
<dbReference type="PaxDb" id="6239-F26A3.5"/>
<organism evidence="2 3">
    <name type="scientific">Caenorhabditis elegans</name>
    <dbReference type="NCBI Taxonomy" id="6239"/>
    <lineage>
        <taxon>Eukaryota</taxon>
        <taxon>Metazoa</taxon>
        <taxon>Ecdysozoa</taxon>
        <taxon>Nematoda</taxon>
        <taxon>Chromadorea</taxon>
        <taxon>Rhabditida</taxon>
        <taxon>Rhabditina</taxon>
        <taxon>Rhabditomorpha</taxon>
        <taxon>Rhabditoidea</taxon>
        <taxon>Rhabditidae</taxon>
        <taxon>Peloderinae</taxon>
        <taxon>Caenorhabditis</taxon>
    </lineage>
</organism>
<dbReference type="UCSC" id="F26A3.5">
    <property type="organism name" value="c. elegans"/>
</dbReference>
<dbReference type="AGR" id="WB:WBGene00009143"/>
<proteinExistence type="evidence at protein level"/>
<dbReference type="FunCoup" id="Q93596">
    <property type="interactions" value="226"/>
</dbReference>
<dbReference type="STRING" id="6239.F26A3.5.1"/>
<dbReference type="HOGENOM" id="CLU_840008_0_0_1"/>
<dbReference type="CTD" id="184954"/>
<dbReference type="GeneID" id="184954"/>
<dbReference type="PeptideAtlas" id="Q93596"/>
<evidence type="ECO:0000256" key="1">
    <source>
        <dbReference type="SAM" id="MobiDB-lite"/>
    </source>
</evidence>
<keyword evidence="5" id="KW-1267">Proteomics identification</keyword>
<dbReference type="InParanoid" id="Q93596"/>
<dbReference type="RefSeq" id="NP_492134.2">
    <property type="nucleotide sequence ID" value="NM_059733.2"/>
</dbReference>
<dbReference type="KEGG" id="cel:CELE_F26A3.5"/>
<keyword evidence="3" id="KW-1185">Reference proteome</keyword>
<gene>
    <name evidence="2" type="ORF">CELE_F26A3.5</name>
    <name evidence="2 4" type="ORF">F26A3.5</name>
</gene>
<protein>
    <submittedName>
        <fullName evidence="2">DDE_Tnp_1_7 domain-containing protein</fullName>
    </submittedName>
</protein>
<dbReference type="Bgee" id="WBGene00009143">
    <property type="expression patterns" value="Expressed in material anatomical entity and 2 other cell types or tissues"/>
</dbReference>
<dbReference type="PIR" id="T21383">
    <property type="entry name" value="T21383"/>
</dbReference>
<evidence type="ECO:0000313" key="3">
    <source>
        <dbReference type="Proteomes" id="UP000001940"/>
    </source>
</evidence>
<accession>Q93596</accession>
<name>Q93596_CAEEL</name>
<feature type="region of interest" description="Disordered" evidence="1">
    <location>
        <begin position="14"/>
        <end position="34"/>
    </location>
</feature>
<evidence type="ECO:0000313" key="2">
    <source>
        <dbReference type="EMBL" id="CAB01703.2"/>
    </source>
</evidence>
<evidence type="ECO:0000313" key="4">
    <source>
        <dbReference type="WormBase" id="F26A3.5"/>
    </source>
</evidence>